<evidence type="ECO:0000313" key="3">
    <source>
        <dbReference type="Proteomes" id="UP001242368"/>
    </source>
</evidence>
<evidence type="ECO:0000313" key="2">
    <source>
        <dbReference type="EMBL" id="MDN3710384.1"/>
    </source>
</evidence>
<reference evidence="3" key="1">
    <citation type="journal article" date="2019" name="Int. J. Syst. Evol. Microbiol.">
        <title>The Global Catalogue of Microorganisms (GCM) 10K type strain sequencing project: providing services to taxonomists for standard genome sequencing and annotation.</title>
        <authorList>
            <consortium name="The Broad Institute Genomics Platform"/>
            <consortium name="The Broad Institute Genome Sequencing Center for Infectious Disease"/>
            <person name="Wu L."/>
            <person name="Ma J."/>
        </authorList>
    </citation>
    <scope>NUCLEOTIDE SEQUENCE [LARGE SCALE GENOMIC DNA]</scope>
    <source>
        <strain evidence="3">CECT 7184</strain>
    </source>
</reference>
<proteinExistence type="predicted"/>
<dbReference type="EMBL" id="JAUFQU010000087">
    <property type="protein sequence ID" value="MDN3710384.1"/>
    <property type="molecule type" value="Genomic_DNA"/>
</dbReference>
<dbReference type="Proteomes" id="UP001242368">
    <property type="component" value="Unassembled WGS sequence"/>
</dbReference>
<evidence type="ECO:0000256" key="1">
    <source>
        <dbReference type="SAM" id="Phobius"/>
    </source>
</evidence>
<feature type="transmembrane region" description="Helical" evidence="1">
    <location>
        <begin position="48"/>
        <end position="67"/>
    </location>
</feature>
<sequence length="96" mass="11535">MHQKPLTDKQYLLEKFAGKGGWTFVRIPEIAPDRNRAFGWVRVSGHMMILKSAVIIYSLWAMEVFFCRKAEIRKKIRKTAVIRFMLFYMLMYCRIR</sequence>
<comment type="caution">
    <text evidence="2">The sequence shown here is derived from an EMBL/GenBank/DDBJ whole genome shotgun (WGS) entry which is preliminary data.</text>
</comment>
<dbReference type="Gene3D" id="2.40.30.100">
    <property type="entry name" value="AF2212/PG0164-like"/>
    <property type="match status" value="1"/>
</dbReference>
<dbReference type="InterPro" id="IPR037079">
    <property type="entry name" value="AF2212/PG0164-like_sf"/>
</dbReference>
<evidence type="ECO:0008006" key="4">
    <source>
        <dbReference type="Google" id="ProtNLM"/>
    </source>
</evidence>
<keyword evidence="1" id="KW-0472">Membrane</keyword>
<protein>
    <recommendedName>
        <fullName evidence="4">DUF2812 domain-containing protein</fullName>
    </recommendedName>
</protein>
<name>A0ABT8D1N2_9FLAO</name>
<accession>A0ABT8D1N2</accession>
<keyword evidence="1" id="KW-1133">Transmembrane helix</keyword>
<keyword evidence="1" id="KW-0812">Transmembrane</keyword>
<keyword evidence="3" id="KW-1185">Reference proteome</keyword>
<dbReference type="RefSeq" id="WP_290365534.1">
    <property type="nucleotide sequence ID" value="NZ_JAUFQU010000087.1"/>
</dbReference>
<organism evidence="2 3">
    <name type="scientific">Paenimyroides ceti</name>
    <dbReference type="NCBI Taxonomy" id="395087"/>
    <lineage>
        <taxon>Bacteria</taxon>
        <taxon>Pseudomonadati</taxon>
        <taxon>Bacteroidota</taxon>
        <taxon>Flavobacteriia</taxon>
        <taxon>Flavobacteriales</taxon>
        <taxon>Flavobacteriaceae</taxon>
        <taxon>Paenimyroides</taxon>
    </lineage>
</organism>
<gene>
    <name evidence="2" type="ORF">QW060_26550</name>
</gene>